<dbReference type="Gramene" id="KVI03668">
    <property type="protein sequence ID" value="KVI03668"/>
    <property type="gene ID" value="Ccrd_018048"/>
</dbReference>
<dbReference type="GO" id="GO:0005634">
    <property type="term" value="C:nucleus"/>
    <property type="evidence" value="ECO:0007669"/>
    <property type="project" value="TreeGrafter"/>
</dbReference>
<feature type="domain" description="ULTRAPETALA1/2 SAND" evidence="1">
    <location>
        <begin position="6"/>
        <end position="96"/>
    </location>
</feature>
<accession>A0A103Y6Y9</accession>
<name>A0A103Y6Y9_CYNCS</name>
<evidence type="ECO:0000259" key="1">
    <source>
        <dbReference type="Pfam" id="PF23292"/>
    </source>
</evidence>
<comment type="caution">
    <text evidence="3">The sequence shown here is derived from an EMBL/GenBank/DDBJ whole genome shotgun (WGS) entry which is preliminary data.</text>
</comment>
<dbReference type="PANTHER" id="PTHR34053:SF10">
    <property type="entry name" value="DEVELOPMENTAL REGULATOR, ULTRAPETALA"/>
    <property type="match status" value="1"/>
</dbReference>
<dbReference type="InterPro" id="IPR020533">
    <property type="entry name" value="Developmental_reg_ULTRAPETALA"/>
</dbReference>
<dbReference type="PANTHER" id="PTHR34053">
    <property type="entry name" value="PROTEIN ULTRAPETALA 1"/>
    <property type="match status" value="1"/>
</dbReference>
<reference evidence="3 4" key="1">
    <citation type="journal article" date="2016" name="Sci. Rep.">
        <title>The genome sequence of the outbreeding globe artichoke constructed de novo incorporating a phase-aware low-pass sequencing strategy of F1 progeny.</title>
        <authorList>
            <person name="Scaglione D."/>
            <person name="Reyes-Chin-Wo S."/>
            <person name="Acquadro A."/>
            <person name="Froenicke L."/>
            <person name="Portis E."/>
            <person name="Beitel C."/>
            <person name="Tirone M."/>
            <person name="Mauro R."/>
            <person name="Lo Monaco A."/>
            <person name="Mauromicale G."/>
            <person name="Faccioli P."/>
            <person name="Cattivelli L."/>
            <person name="Rieseberg L."/>
            <person name="Michelmore R."/>
            <person name="Lanteri S."/>
        </authorList>
    </citation>
    <scope>NUCLEOTIDE SEQUENCE [LARGE SCALE GENOMIC DNA]</scope>
    <source>
        <strain evidence="3">2C</strain>
    </source>
</reference>
<dbReference type="Pfam" id="PF23293">
    <property type="entry name" value="zf_ULT1"/>
    <property type="match status" value="1"/>
</dbReference>
<evidence type="ECO:0000313" key="3">
    <source>
        <dbReference type="EMBL" id="KVI03668.1"/>
    </source>
</evidence>
<dbReference type="Pfam" id="PF23292">
    <property type="entry name" value="SAND_ULT1"/>
    <property type="match status" value="1"/>
</dbReference>
<evidence type="ECO:0008006" key="5">
    <source>
        <dbReference type="Google" id="ProtNLM"/>
    </source>
</evidence>
<keyword evidence="4" id="KW-1185">Reference proteome</keyword>
<evidence type="ECO:0000259" key="2">
    <source>
        <dbReference type="Pfam" id="PF23293"/>
    </source>
</evidence>
<dbReference type="STRING" id="59895.A0A103Y6Y9"/>
<dbReference type="InterPro" id="IPR057011">
    <property type="entry name" value="ULT1/2_SAND"/>
</dbReference>
<gene>
    <name evidence="3" type="ORF">Ccrd_018048</name>
</gene>
<dbReference type="GO" id="GO:0005829">
    <property type="term" value="C:cytosol"/>
    <property type="evidence" value="ECO:0007669"/>
    <property type="project" value="TreeGrafter"/>
</dbReference>
<protein>
    <recommendedName>
        <fullName evidence="5">Developmental regulator, ULTRAPETALA</fullName>
    </recommendedName>
</protein>
<dbReference type="Proteomes" id="UP000243975">
    <property type="component" value="Unassembled WGS sequence"/>
</dbReference>
<dbReference type="OMA" id="IPGRWTC"/>
<dbReference type="InterPro" id="IPR057012">
    <property type="entry name" value="ULT1/2_Znf"/>
</dbReference>
<dbReference type="AlphaFoldDB" id="A0A103Y6Y9"/>
<dbReference type="EMBL" id="LEKV01002335">
    <property type="protein sequence ID" value="KVI03668.1"/>
    <property type="molecule type" value="Genomic_DNA"/>
</dbReference>
<proteinExistence type="predicted"/>
<evidence type="ECO:0000313" key="4">
    <source>
        <dbReference type="Proteomes" id="UP000243975"/>
    </source>
</evidence>
<sequence>MSQIRVMALHYIEIICGCTSTRFGDKLGLLRIADDGSILAICNCNENCNQVFTSPVEFAKHGSRASSVSNWRSKVWVRNCNGKKTKLSKTCLLRYYRGDEYRRPYNEVGHRDQFLNCSACNKLRRFELRTKEACRLYHDAVARPNRTCYDMIPGRWTCDNLEERKSSMTRTGCRKDLWCEGCVHCVCFGCNMCRFEDCGCRTCVDFYGNAPN</sequence>
<organism evidence="3 4">
    <name type="scientific">Cynara cardunculus var. scolymus</name>
    <name type="common">Globe artichoke</name>
    <name type="synonym">Cynara scolymus</name>
    <dbReference type="NCBI Taxonomy" id="59895"/>
    <lineage>
        <taxon>Eukaryota</taxon>
        <taxon>Viridiplantae</taxon>
        <taxon>Streptophyta</taxon>
        <taxon>Embryophyta</taxon>
        <taxon>Tracheophyta</taxon>
        <taxon>Spermatophyta</taxon>
        <taxon>Magnoliopsida</taxon>
        <taxon>eudicotyledons</taxon>
        <taxon>Gunneridae</taxon>
        <taxon>Pentapetalae</taxon>
        <taxon>asterids</taxon>
        <taxon>campanulids</taxon>
        <taxon>Asterales</taxon>
        <taxon>Asteraceae</taxon>
        <taxon>Carduoideae</taxon>
        <taxon>Cardueae</taxon>
        <taxon>Carduinae</taxon>
        <taxon>Cynara</taxon>
    </lineage>
</organism>
<feature type="domain" description="ULTRAPETALA1/2 zinc finger" evidence="2">
    <location>
        <begin position="110"/>
        <end position="207"/>
    </location>
</feature>